<evidence type="ECO:0000256" key="1">
    <source>
        <dbReference type="SAM" id="MobiDB-lite"/>
    </source>
</evidence>
<dbReference type="AlphaFoldDB" id="A0AAP4F5D1"/>
<feature type="compositionally biased region" description="Basic and acidic residues" evidence="1">
    <location>
        <begin position="73"/>
        <end position="90"/>
    </location>
</feature>
<accession>A0AAP4F5D1</accession>
<dbReference type="RefSeq" id="WP_238632621.1">
    <property type="nucleotide sequence ID" value="NZ_JASNUC010000002.1"/>
</dbReference>
<evidence type="ECO:0000313" key="3">
    <source>
        <dbReference type="EMBL" id="MDK4307556.1"/>
    </source>
</evidence>
<feature type="region of interest" description="Disordered" evidence="1">
    <location>
        <begin position="1"/>
        <end position="21"/>
    </location>
</feature>
<keyword evidence="2" id="KW-0812">Transmembrane</keyword>
<dbReference type="Gene3D" id="3.40.710.10">
    <property type="entry name" value="DD-peptidase/beta-lactamase superfamily"/>
    <property type="match status" value="1"/>
</dbReference>
<feature type="region of interest" description="Disordered" evidence="1">
    <location>
        <begin position="73"/>
        <end position="119"/>
    </location>
</feature>
<evidence type="ECO:0000313" key="4">
    <source>
        <dbReference type="Proteomes" id="UP001224412"/>
    </source>
</evidence>
<feature type="transmembrane region" description="Helical" evidence="2">
    <location>
        <begin position="33"/>
        <end position="53"/>
    </location>
</feature>
<dbReference type="InterPro" id="IPR012338">
    <property type="entry name" value="Beta-lactam/transpept-like"/>
</dbReference>
<feature type="compositionally biased region" description="Polar residues" evidence="1">
    <location>
        <begin position="10"/>
        <end position="21"/>
    </location>
</feature>
<organism evidence="3 4">
    <name type="scientific">Corynebacterium pseudodiphtheriticum</name>
    <dbReference type="NCBI Taxonomy" id="37637"/>
    <lineage>
        <taxon>Bacteria</taxon>
        <taxon>Bacillati</taxon>
        <taxon>Actinomycetota</taxon>
        <taxon>Actinomycetes</taxon>
        <taxon>Mycobacteriales</taxon>
        <taxon>Corynebacteriaceae</taxon>
        <taxon>Corynebacterium</taxon>
    </lineage>
</organism>
<name>A0AAP4F5D1_9CORY</name>
<comment type="caution">
    <text evidence="3">The sequence shown here is derived from an EMBL/GenBank/DDBJ whole genome shotgun (WGS) entry which is preliminary data.</text>
</comment>
<protein>
    <submittedName>
        <fullName evidence="3">Uncharacterized protein</fullName>
    </submittedName>
</protein>
<dbReference type="SUPFAM" id="SSF56601">
    <property type="entry name" value="beta-lactamase/transpeptidase-like"/>
    <property type="match status" value="1"/>
</dbReference>
<dbReference type="Proteomes" id="UP001224412">
    <property type="component" value="Unassembled WGS sequence"/>
</dbReference>
<gene>
    <name evidence="3" type="ORF">QPX42_08395</name>
</gene>
<dbReference type="EMBL" id="JASNVH010000012">
    <property type="protein sequence ID" value="MDK4307556.1"/>
    <property type="molecule type" value="Genomic_DNA"/>
</dbReference>
<proteinExistence type="predicted"/>
<keyword evidence="2" id="KW-0472">Membrane</keyword>
<evidence type="ECO:0000256" key="2">
    <source>
        <dbReference type="SAM" id="Phobius"/>
    </source>
</evidence>
<sequence length="330" mass="35608">MTRSKDFGNAGSTSSTPQVSAVQSGSGLLRIKVLSWGLLTSAVAVIVAVAFVGSHSGMSASHLAVSPNGELSDARASVDRSGHDVAKTRGNDSASFGSGEEKAEPAFGRSKKANRSELTEDSNILRPKKIDFVENQQGSQFTLYRFSDNSKLGSTSDRMARPALSLAKLFIAEYVLENGDESDKKLVDAMITESSDVAADKLWAQYPESIDEVAEDYRLFSTRAGTKWGFSVTSTYDVVSFIAQIKDEYPKHPLLEMMKRTVPVAADGYEQDFGTAKLPGVQGTKWGWSDDRSLHSSVSFGKDFVAAAAITGSADDLSEIAEKQFIPYLK</sequence>
<keyword evidence="2" id="KW-1133">Transmembrane helix</keyword>
<reference evidence="3" key="1">
    <citation type="submission" date="2023-05" db="EMBL/GenBank/DDBJ databases">
        <title>Metabolic capabilities are highly conserved among human nasal-associated Corynebacterium species in pangenomic analyses.</title>
        <authorList>
            <person name="Tran T.H."/>
            <person name="Roberts A.Q."/>
            <person name="Escapa I.F."/>
            <person name="Gao W."/>
            <person name="Conlan S."/>
            <person name="Kong H."/>
            <person name="Segre J.A."/>
            <person name="Kelly M.S."/>
            <person name="Lemon K.P."/>
        </authorList>
    </citation>
    <scope>NUCLEOTIDE SEQUENCE</scope>
    <source>
        <strain evidence="3">KPL2773</strain>
    </source>
</reference>